<evidence type="ECO:0000256" key="1">
    <source>
        <dbReference type="SAM" id="Phobius"/>
    </source>
</evidence>
<reference evidence="2" key="2">
    <citation type="journal article" date="2018" name="ISME J.">
        <title>A dynamic microbial community with high functional redundancy inhabits the cold, oxic subseafloor aquifer.</title>
        <authorList>
            <person name="Tully B.J."/>
            <person name="Wheat C.G."/>
            <person name="Glazer B.T."/>
            <person name="Huber J.A."/>
        </authorList>
    </citation>
    <scope>NUCLEOTIDE SEQUENCE</scope>
    <source>
        <strain evidence="2">NORP83</strain>
    </source>
</reference>
<organism evidence="2">
    <name type="scientific">OCS116 cluster bacterium</name>
    <dbReference type="NCBI Taxonomy" id="2030921"/>
    <lineage>
        <taxon>Bacteria</taxon>
        <taxon>Pseudomonadati</taxon>
        <taxon>Pseudomonadota</taxon>
        <taxon>Alphaproteobacteria</taxon>
        <taxon>OCS116 cluster</taxon>
    </lineage>
</organism>
<sequence>MKNTEFKISKSQPMKVHAIAIIFMVIVSYFTYPYAIEKLGCGIELGLLNCLIEAPRIFVYTFALPGVYIAVIFVGLIVAKKDPHKEALHSNLSKLNSRYYLLAIFYCGMSTFMFLSVYLSEEFMQSHEDNFQLAISVATTIFVFLVTNIAPKMNKSLFSGFACKWNLKSELAWEKSQRFAGFAMALVCAICLVVAFTYVNLTVPLLMLGIGLNYVGVVIISRRVYKKELSQNLNH</sequence>
<evidence type="ECO:0008006" key="3">
    <source>
        <dbReference type="Google" id="ProtNLM"/>
    </source>
</evidence>
<proteinExistence type="predicted"/>
<comment type="caution">
    <text evidence="2">The sequence shown here is derived from an EMBL/GenBank/DDBJ whole genome shotgun (WGS) entry which is preliminary data.</text>
</comment>
<feature type="transmembrane region" description="Helical" evidence="1">
    <location>
        <begin position="179"/>
        <end position="199"/>
    </location>
</feature>
<feature type="transmembrane region" description="Helical" evidence="1">
    <location>
        <begin position="57"/>
        <end position="79"/>
    </location>
</feature>
<feature type="transmembrane region" description="Helical" evidence="1">
    <location>
        <begin position="205"/>
        <end position="225"/>
    </location>
</feature>
<evidence type="ECO:0000313" key="2">
    <source>
        <dbReference type="EMBL" id="PCI98916.1"/>
    </source>
</evidence>
<feature type="transmembrane region" description="Helical" evidence="1">
    <location>
        <begin position="99"/>
        <end position="119"/>
    </location>
</feature>
<keyword evidence="1" id="KW-0472">Membrane</keyword>
<gene>
    <name evidence="2" type="ORF">COB13_12565</name>
</gene>
<keyword evidence="1" id="KW-0812">Transmembrane</keyword>
<dbReference type="AlphaFoldDB" id="A0A2A4YVW5"/>
<protein>
    <recommendedName>
        <fullName evidence="3">SdpI family protein</fullName>
    </recommendedName>
</protein>
<keyword evidence="1" id="KW-1133">Transmembrane helix</keyword>
<name>A0A2A4YVW5_9PROT</name>
<reference key="1">
    <citation type="submission" date="2017-08" db="EMBL/GenBank/DDBJ databases">
        <title>A dynamic microbial community with high functional redundancy inhabits the cold, oxic subseafloor aquifer.</title>
        <authorList>
            <person name="Tully B.J."/>
            <person name="Wheat C.G."/>
            <person name="Glazer B.T."/>
            <person name="Huber J.A."/>
        </authorList>
    </citation>
    <scope>NUCLEOTIDE SEQUENCE [LARGE SCALE GENOMIC DNA]</scope>
</reference>
<feature type="transmembrane region" description="Helical" evidence="1">
    <location>
        <begin position="16"/>
        <end position="35"/>
    </location>
</feature>
<dbReference type="EMBL" id="NVUS01000018">
    <property type="protein sequence ID" value="PCI98916.1"/>
    <property type="molecule type" value="Genomic_DNA"/>
</dbReference>
<accession>A0A2A4YVW5</accession>
<feature type="transmembrane region" description="Helical" evidence="1">
    <location>
        <begin position="131"/>
        <end position="150"/>
    </location>
</feature>